<evidence type="ECO:0000313" key="1">
    <source>
        <dbReference type="EMBL" id="AWV47209.1"/>
    </source>
</evidence>
<name>A0AAD0KPV5_MYCLR</name>
<accession>A0AAD0KPV5</accession>
<dbReference type="EMBL" id="CP029543">
    <property type="protein sequence ID" value="AWV47209.1"/>
    <property type="molecule type" value="Genomic_DNA"/>
</dbReference>
<proteinExistence type="predicted"/>
<dbReference type="AlphaFoldDB" id="A0AAD0KPV5"/>
<organism evidence="1 2">
    <name type="scientific">Mycobacterium leprae</name>
    <dbReference type="NCBI Taxonomy" id="1769"/>
    <lineage>
        <taxon>Bacteria</taxon>
        <taxon>Bacillati</taxon>
        <taxon>Actinomycetota</taxon>
        <taxon>Actinomycetes</taxon>
        <taxon>Mycobacteriales</taxon>
        <taxon>Mycobacteriaceae</taxon>
        <taxon>Mycobacterium</taxon>
    </lineage>
</organism>
<sequence length="72" mass="8130">MDWLASGSAIEPRFYYEKGLCDIIKYHVSMTSSANFPDRDSPSAMDPKLYRLWEQANAAAGYRYSVEARSGS</sequence>
<evidence type="ECO:0000313" key="2">
    <source>
        <dbReference type="Proteomes" id="UP000249682"/>
    </source>
</evidence>
<gene>
    <name evidence="1" type="ORF">DIJ64_01255</name>
</gene>
<reference evidence="1 2" key="1">
    <citation type="submission" date="2018-05" db="EMBL/GenBank/DDBJ databases">
        <title>Evolution of small genomes with special reference to Mycobacterium leprae.</title>
        <authorList>
            <person name="Mohanty P.S."/>
            <person name="Bansal A.K."/>
            <person name="Gupta U.D."/>
            <person name="Naaz F."/>
            <person name="Dwivedi V.D."/>
            <person name="Singh H."/>
            <person name="Gupta G."/>
            <person name="Sharma S."/>
            <person name="Arora M."/>
        </authorList>
    </citation>
    <scope>NUCLEOTIDE SEQUENCE [LARGE SCALE GENOMIC DNA]</scope>
    <source>
        <strain evidence="1 2">MRHRU-235-G</strain>
    </source>
</reference>
<protein>
    <submittedName>
        <fullName evidence="1">Uncharacterized protein</fullName>
    </submittedName>
</protein>
<dbReference type="Proteomes" id="UP000249682">
    <property type="component" value="Chromosome"/>
</dbReference>